<feature type="region of interest" description="Disordered" evidence="1">
    <location>
        <begin position="363"/>
        <end position="382"/>
    </location>
</feature>
<dbReference type="EMBL" id="DF973219">
    <property type="protein sequence ID" value="GAU20760.1"/>
    <property type="molecule type" value="Genomic_DNA"/>
</dbReference>
<dbReference type="InterPro" id="IPR010683">
    <property type="entry name" value="DUF1262"/>
</dbReference>
<evidence type="ECO:0000313" key="2">
    <source>
        <dbReference type="EMBL" id="GAU20760.1"/>
    </source>
</evidence>
<protein>
    <submittedName>
        <fullName evidence="2">Uncharacterized protein</fullName>
    </submittedName>
</protein>
<dbReference type="PANTHER" id="PTHR31050">
    <property type="entry name" value="OS08G0413200 PROTEIN"/>
    <property type="match status" value="1"/>
</dbReference>
<evidence type="ECO:0000256" key="1">
    <source>
        <dbReference type="SAM" id="MobiDB-lite"/>
    </source>
</evidence>
<sequence>MYATRLLSMYKTNPSALSDPPPSGPNSGYLVIFDEEAQTYSCFGLCKDDKIRDFPFPQNKNLTILYSTGTGENRRTRREEVMFFPVLNQPLSSNRYYVLRRKGKHQGQASTSSREEDMSTCLCCSFVNDVKPTPLEPFNDYQQVEIIKKRHGFHAKSIALDGIPPGLLRKKRWRVNARTPHNYHLSQALGSNDSLRSKLPNFEFPMSNDRSETVIVGKWYCPFMFVKEAMKLKEQMKMSMFYELTLEQRWEKIFSKEHSGEGDVLVDVVIQTEATKVAGREVVWNENRLVDGVLWFKSVEDVGEETSVGLSLEVVEGMKWERERFGWIAGNGRQVVRFPVCLALFEVMVGVSTGRRAQLWLGMAGKPKPTHPNPNPSQRAKPELSEFGLGGATYFVLEPLESCVVVILGTSGLGGI</sequence>
<accession>A0A2Z6MVX7</accession>
<organism evidence="2 3">
    <name type="scientific">Trifolium subterraneum</name>
    <name type="common">Subterranean clover</name>
    <dbReference type="NCBI Taxonomy" id="3900"/>
    <lineage>
        <taxon>Eukaryota</taxon>
        <taxon>Viridiplantae</taxon>
        <taxon>Streptophyta</taxon>
        <taxon>Embryophyta</taxon>
        <taxon>Tracheophyta</taxon>
        <taxon>Spermatophyta</taxon>
        <taxon>Magnoliopsida</taxon>
        <taxon>eudicotyledons</taxon>
        <taxon>Gunneridae</taxon>
        <taxon>Pentapetalae</taxon>
        <taxon>rosids</taxon>
        <taxon>fabids</taxon>
        <taxon>Fabales</taxon>
        <taxon>Fabaceae</taxon>
        <taxon>Papilionoideae</taxon>
        <taxon>50 kb inversion clade</taxon>
        <taxon>NPAAA clade</taxon>
        <taxon>Hologalegina</taxon>
        <taxon>IRL clade</taxon>
        <taxon>Trifolieae</taxon>
        <taxon>Trifolium</taxon>
    </lineage>
</organism>
<reference evidence="3" key="1">
    <citation type="journal article" date="2017" name="Front. Plant Sci.">
        <title>Climate Clever Clovers: New Paradigm to Reduce the Environmental Footprint of Ruminants by Breeding Low Methanogenic Forages Utilizing Haplotype Variation.</title>
        <authorList>
            <person name="Kaur P."/>
            <person name="Appels R."/>
            <person name="Bayer P.E."/>
            <person name="Keeble-Gagnere G."/>
            <person name="Wang J."/>
            <person name="Hirakawa H."/>
            <person name="Shirasawa K."/>
            <person name="Vercoe P."/>
            <person name="Stefanova K."/>
            <person name="Durmic Z."/>
            <person name="Nichols P."/>
            <person name="Revell C."/>
            <person name="Isobe S.N."/>
            <person name="Edwards D."/>
            <person name="Erskine W."/>
        </authorList>
    </citation>
    <scope>NUCLEOTIDE SEQUENCE [LARGE SCALE GENOMIC DNA]</scope>
    <source>
        <strain evidence="3">cv. Daliak</strain>
    </source>
</reference>
<dbReference type="Proteomes" id="UP000242715">
    <property type="component" value="Unassembled WGS sequence"/>
</dbReference>
<proteinExistence type="predicted"/>
<dbReference type="AlphaFoldDB" id="A0A2Z6MVX7"/>
<dbReference type="OrthoDB" id="647907at2759"/>
<keyword evidence="3" id="KW-1185">Reference proteome</keyword>
<evidence type="ECO:0000313" key="3">
    <source>
        <dbReference type="Proteomes" id="UP000242715"/>
    </source>
</evidence>
<gene>
    <name evidence="2" type="ORF">TSUD_84780</name>
</gene>
<dbReference type="Pfam" id="PF06880">
    <property type="entry name" value="DUF1262"/>
    <property type="match status" value="1"/>
</dbReference>
<name>A0A2Z6MVX7_TRISU</name>
<dbReference type="PANTHER" id="PTHR31050:SF7">
    <property type="entry name" value="DUF1262 FAMILY PROTEIN"/>
    <property type="match status" value="1"/>
</dbReference>